<keyword evidence="4 6" id="KW-1133">Transmembrane helix</keyword>
<protein>
    <submittedName>
        <fullName evidence="7">Cobalt ABC transporter, inner membrane subunit CbiQ</fullName>
    </submittedName>
</protein>
<dbReference type="GO" id="GO:0006824">
    <property type="term" value="P:cobalt ion transport"/>
    <property type="evidence" value="ECO:0007669"/>
    <property type="project" value="InterPro"/>
</dbReference>
<evidence type="ECO:0000313" key="8">
    <source>
        <dbReference type="Proteomes" id="UP000035763"/>
    </source>
</evidence>
<dbReference type="PANTHER" id="PTHR43723:SF1">
    <property type="entry name" value="COBALT TRANSPORT PROTEIN CBIQ"/>
    <property type="match status" value="1"/>
</dbReference>
<dbReference type="Proteomes" id="UP000035763">
    <property type="component" value="Unassembled WGS sequence"/>
</dbReference>
<gene>
    <name evidence="7" type="ORF">BN11_70013</name>
</gene>
<feature type="transmembrane region" description="Helical" evidence="6">
    <location>
        <begin position="70"/>
        <end position="91"/>
    </location>
</feature>
<dbReference type="InterPro" id="IPR052770">
    <property type="entry name" value="Cobalt_transport_CbiQ"/>
</dbReference>
<dbReference type="STRING" id="1193182.BN11_70013"/>
<keyword evidence="8" id="KW-1185">Reference proteome</keyword>
<feature type="transmembrane region" description="Helical" evidence="6">
    <location>
        <begin position="27"/>
        <end position="58"/>
    </location>
</feature>
<reference evidence="7 8" key="1">
    <citation type="journal article" date="2013" name="ISME J.">
        <title>A metabolic model for members of the genus Tetrasphaera involved in enhanced biological phosphorus removal.</title>
        <authorList>
            <person name="Kristiansen R."/>
            <person name="Nguyen H.T.T."/>
            <person name="Saunders A.M."/>
            <person name="Nielsen J.L."/>
            <person name="Wimmer R."/>
            <person name="Le V.Q."/>
            <person name="McIlroy S.J."/>
            <person name="Petrovski S."/>
            <person name="Seviour R.J."/>
            <person name="Calteau A."/>
            <person name="Nielsen K.L."/>
            <person name="Nielsen P.H."/>
        </authorList>
    </citation>
    <scope>NUCLEOTIDE SEQUENCE [LARGE SCALE GENOMIC DNA]</scope>
    <source>
        <strain evidence="7 8">Ben110</strain>
    </source>
</reference>
<evidence type="ECO:0000256" key="6">
    <source>
        <dbReference type="SAM" id="Phobius"/>
    </source>
</evidence>
<evidence type="ECO:0000256" key="3">
    <source>
        <dbReference type="ARBA" id="ARBA00022692"/>
    </source>
</evidence>
<evidence type="ECO:0000256" key="1">
    <source>
        <dbReference type="ARBA" id="ARBA00004651"/>
    </source>
</evidence>
<dbReference type="RefSeq" id="WP_048693347.1">
    <property type="nucleotide sequence ID" value="NZ_HG764815.1"/>
</dbReference>
<keyword evidence="3 6" id="KW-0812">Transmembrane</keyword>
<evidence type="ECO:0000256" key="4">
    <source>
        <dbReference type="ARBA" id="ARBA00022989"/>
    </source>
</evidence>
<dbReference type="PANTHER" id="PTHR43723">
    <property type="entry name" value="COBALT TRANSPORT PROTEIN CBIQ"/>
    <property type="match status" value="1"/>
</dbReference>
<dbReference type="InterPro" id="IPR012809">
    <property type="entry name" value="ECF_CbiQ"/>
</dbReference>
<proteinExistence type="predicted"/>
<organism evidence="7 8">
    <name type="scientific">Nostocoides australiense Ben110</name>
    <dbReference type="NCBI Taxonomy" id="1193182"/>
    <lineage>
        <taxon>Bacteria</taxon>
        <taxon>Bacillati</taxon>
        <taxon>Actinomycetota</taxon>
        <taxon>Actinomycetes</taxon>
        <taxon>Micrococcales</taxon>
        <taxon>Intrasporangiaceae</taxon>
        <taxon>Nostocoides</taxon>
    </lineage>
</organism>
<dbReference type="AlphaFoldDB" id="W6K2U1"/>
<evidence type="ECO:0000313" key="7">
    <source>
        <dbReference type="EMBL" id="CCH75435.1"/>
    </source>
</evidence>
<dbReference type="GO" id="GO:0043190">
    <property type="term" value="C:ATP-binding cassette (ABC) transporter complex"/>
    <property type="evidence" value="ECO:0007669"/>
    <property type="project" value="InterPro"/>
</dbReference>
<comment type="subcellular location">
    <subcellularLocation>
        <location evidence="1">Cell membrane</location>
        <topology evidence="1">Multi-pass membrane protein</topology>
    </subcellularLocation>
</comment>
<name>W6K2U1_9MICO</name>
<sequence>MSASSLALDEAAWDSPWRHRSVLEKGFLSIGLVLAALLLPTWPGAPAVGAVATVILLGPARLAPGLLARIIRWPLAFLISGVLSVSISLSWHGHPVIGLSRSGIAAGAALLAHGLAGALAVFVLAATTPMVDLLESLRRVRLPAACVDIAALTYRLLFTLVSTTRQVRESQAARLGYSSWRHSVESAAYLTAAVLVRSLANAQRLEEGLAGRGYVDELSTVTDSPRVSGRVLMAGAIGLALLAVVSLWSAS</sequence>
<evidence type="ECO:0000256" key="5">
    <source>
        <dbReference type="ARBA" id="ARBA00023136"/>
    </source>
</evidence>
<dbReference type="Pfam" id="PF02361">
    <property type="entry name" value="CbiQ"/>
    <property type="match status" value="1"/>
</dbReference>
<feature type="transmembrane region" description="Helical" evidence="6">
    <location>
        <begin position="103"/>
        <end position="131"/>
    </location>
</feature>
<feature type="transmembrane region" description="Helical" evidence="6">
    <location>
        <begin position="231"/>
        <end position="250"/>
    </location>
</feature>
<keyword evidence="2" id="KW-1003">Cell membrane</keyword>
<accession>W6K2U1</accession>
<comment type="caution">
    <text evidence="7">The sequence shown here is derived from an EMBL/GenBank/DDBJ whole genome shotgun (WGS) entry which is preliminary data.</text>
</comment>
<dbReference type="NCBIfam" id="TIGR02454">
    <property type="entry name" value="ECF_T_CbiQ"/>
    <property type="match status" value="1"/>
</dbReference>
<dbReference type="CDD" id="cd16914">
    <property type="entry name" value="EcfT"/>
    <property type="match status" value="1"/>
</dbReference>
<evidence type="ECO:0000256" key="2">
    <source>
        <dbReference type="ARBA" id="ARBA00022475"/>
    </source>
</evidence>
<keyword evidence="5 6" id="KW-0472">Membrane</keyword>
<dbReference type="InterPro" id="IPR003339">
    <property type="entry name" value="ABC/ECF_trnsptr_transmembrane"/>
</dbReference>
<dbReference type="EMBL" id="CAJA01000496">
    <property type="protein sequence ID" value="CCH75435.1"/>
    <property type="molecule type" value="Genomic_DNA"/>
</dbReference>